<dbReference type="SMART" id="SM00387">
    <property type="entry name" value="HATPase_c"/>
    <property type="match status" value="1"/>
</dbReference>
<evidence type="ECO:0000256" key="1">
    <source>
        <dbReference type="ARBA" id="ARBA00000085"/>
    </source>
</evidence>
<keyword evidence="4" id="KW-0808">Transferase</keyword>
<feature type="domain" description="Histidine kinase" evidence="7">
    <location>
        <begin position="35"/>
        <end position="249"/>
    </location>
</feature>
<protein>
    <recommendedName>
        <fullName evidence="2">histidine kinase</fullName>
        <ecNumber evidence="2">2.7.13.3</ecNumber>
    </recommendedName>
</protein>
<evidence type="ECO:0000256" key="5">
    <source>
        <dbReference type="ARBA" id="ARBA00022777"/>
    </source>
</evidence>
<dbReference type="Gene3D" id="1.10.287.130">
    <property type="match status" value="1"/>
</dbReference>
<dbReference type="Pfam" id="PF02518">
    <property type="entry name" value="HATPase_c"/>
    <property type="match status" value="1"/>
</dbReference>
<evidence type="ECO:0000256" key="4">
    <source>
        <dbReference type="ARBA" id="ARBA00022679"/>
    </source>
</evidence>
<sequence>MTGQGSPMPPHLPSASGGVPPPSSTVDEVEELLYILSHDLRTGFRAILTIPDFIEEDLSGLPEPQKSMLAEHLEMLRVQARRSDRMLLDLRDYSRIGRLASPVGVHTLADILARCAETAPLPDGFVLHVSGTATLSGPLNELVMLFRALLSNCVKHHDATSGRIDISTSQKGTMTRIIVADDGPGIPNRFRKDVFEMLRTLRSRDECEGSGIGLSLARKIVTALGGTIEVLDSGDSRGTAIALTVPTPPPTEQSPT</sequence>
<dbReference type="EC" id="2.7.13.3" evidence="2"/>
<dbReference type="InterPro" id="IPR050351">
    <property type="entry name" value="BphY/WalK/GraS-like"/>
</dbReference>
<dbReference type="SUPFAM" id="SSF55874">
    <property type="entry name" value="ATPase domain of HSP90 chaperone/DNA topoisomerase II/histidine kinase"/>
    <property type="match status" value="1"/>
</dbReference>
<dbReference type="InterPro" id="IPR003661">
    <property type="entry name" value="HisK_dim/P_dom"/>
</dbReference>
<evidence type="ECO:0000256" key="6">
    <source>
        <dbReference type="SAM" id="MobiDB-lite"/>
    </source>
</evidence>
<accession>A0A399J0J5</accession>
<dbReference type="Proteomes" id="UP000265848">
    <property type="component" value="Unassembled WGS sequence"/>
</dbReference>
<feature type="region of interest" description="Disordered" evidence="6">
    <location>
        <begin position="1"/>
        <end position="25"/>
    </location>
</feature>
<keyword evidence="5 8" id="KW-0418">Kinase</keyword>
<evidence type="ECO:0000313" key="9">
    <source>
        <dbReference type="Proteomes" id="UP000265848"/>
    </source>
</evidence>
<dbReference type="InterPro" id="IPR005467">
    <property type="entry name" value="His_kinase_dom"/>
</dbReference>
<evidence type="ECO:0000256" key="2">
    <source>
        <dbReference type="ARBA" id="ARBA00012438"/>
    </source>
</evidence>
<proteinExistence type="predicted"/>
<dbReference type="AlphaFoldDB" id="A0A399J0J5"/>
<dbReference type="CDD" id="cd00075">
    <property type="entry name" value="HATPase"/>
    <property type="match status" value="1"/>
</dbReference>
<dbReference type="PANTHER" id="PTHR42878">
    <property type="entry name" value="TWO-COMPONENT HISTIDINE KINASE"/>
    <property type="match status" value="1"/>
</dbReference>
<evidence type="ECO:0000256" key="3">
    <source>
        <dbReference type="ARBA" id="ARBA00022553"/>
    </source>
</evidence>
<organism evidence="8 9">
    <name type="scientific">Pseudooceanicola sediminis</name>
    <dbReference type="NCBI Taxonomy" id="2211117"/>
    <lineage>
        <taxon>Bacteria</taxon>
        <taxon>Pseudomonadati</taxon>
        <taxon>Pseudomonadota</taxon>
        <taxon>Alphaproteobacteria</taxon>
        <taxon>Rhodobacterales</taxon>
        <taxon>Paracoccaceae</taxon>
        <taxon>Pseudooceanicola</taxon>
    </lineage>
</organism>
<dbReference type="SMART" id="SM00388">
    <property type="entry name" value="HisKA"/>
    <property type="match status" value="1"/>
</dbReference>
<dbReference type="InterPro" id="IPR036890">
    <property type="entry name" value="HATPase_C_sf"/>
</dbReference>
<dbReference type="EMBL" id="QWJJ01000012">
    <property type="protein sequence ID" value="RII38059.1"/>
    <property type="molecule type" value="Genomic_DNA"/>
</dbReference>
<dbReference type="Gene3D" id="3.30.565.10">
    <property type="entry name" value="Histidine kinase-like ATPase, C-terminal domain"/>
    <property type="match status" value="1"/>
</dbReference>
<comment type="catalytic activity">
    <reaction evidence="1">
        <text>ATP + protein L-histidine = ADP + protein N-phospho-L-histidine.</text>
        <dbReference type="EC" id="2.7.13.3"/>
    </reaction>
</comment>
<dbReference type="GO" id="GO:0030295">
    <property type="term" value="F:protein kinase activator activity"/>
    <property type="evidence" value="ECO:0007669"/>
    <property type="project" value="TreeGrafter"/>
</dbReference>
<keyword evidence="3" id="KW-0597">Phosphoprotein</keyword>
<dbReference type="GO" id="GO:0007234">
    <property type="term" value="P:osmosensory signaling via phosphorelay pathway"/>
    <property type="evidence" value="ECO:0007669"/>
    <property type="project" value="TreeGrafter"/>
</dbReference>
<dbReference type="PRINTS" id="PR00344">
    <property type="entry name" value="BCTRLSENSOR"/>
</dbReference>
<dbReference type="InterPro" id="IPR003594">
    <property type="entry name" value="HATPase_dom"/>
</dbReference>
<dbReference type="InterPro" id="IPR036097">
    <property type="entry name" value="HisK_dim/P_sf"/>
</dbReference>
<reference evidence="8 9" key="1">
    <citation type="submission" date="2018-08" db="EMBL/GenBank/DDBJ databases">
        <title>Pseudooceanicola sediminis CY03 in the family Rhodobacteracea.</title>
        <authorList>
            <person name="Zhang Y.-J."/>
        </authorList>
    </citation>
    <scope>NUCLEOTIDE SEQUENCE [LARGE SCALE GENOMIC DNA]</scope>
    <source>
        <strain evidence="8 9">CY03</strain>
    </source>
</reference>
<dbReference type="GO" id="GO:0000155">
    <property type="term" value="F:phosphorelay sensor kinase activity"/>
    <property type="evidence" value="ECO:0007669"/>
    <property type="project" value="InterPro"/>
</dbReference>
<gene>
    <name evidence="8" type="ORF">DL237_14050</name>
</gene>
<comment type="caution">
    <text evidence="8">The sequence shown here is derived from an EMBL/GenBank/DDBJ whole genome shotgun (WGS) entry which is preliminary data.</text>
</comment>
<dbReference type="SUPFAM" id="SSF47384">
    <property type="entry name" value="Homodimeric domain of signal transducing histidine kinase"/>
    <property type="match status" value="1"/>
</dbReference>
<dbReference type="PROSITE" id="PS50109">
    <property type="entry name" value="HIS_KIN"/>
    <property type="match status" value="1"/>
</dbReference>
<dbReference type="CDD" id="cd00082">
    <property type="entry name" value="HisKA"/>
    <property type="match status" value="1"/>
</dbReference>
<dbReference type="GO" id="GO:0000156">
    <property type="term" value="F:phosphorelay response regulator activity"/>
    <property type="evidence" value="ECO:0007669"/>
    <property type="project" value="TreeGrafter"/>
</dbReference>
<evidence type="ECO:0000259" key="7">
    <source>
        <dbReference type="PROSITE" id="PS50109"/>
    </source>
</evidence>
<dbReference type="PANTHER" id="PTHR42878:SF15">
    <property type="entry name" value="BACTERIOPHYTOCHROME"/>
    <property type="match status" value="1"/>
</dbReference>
<keyword evidence="9" id="KW-1185">Reference proteome</keyword>
<name>A0A399J0J5_9RHOB</name>
<evidence type="ECO:0000313" key="8">
    <source>
        <dbReference type="EMBL" id="RII38059.1"/>
    </source>
</evidence>
<dbReference type="InterPro" id="IPR004358">
    <property type="entry name" value="Sig_transdc_His_kin-like_C"/>
</dbReference>